<evidence type="ECO:0000256" key="3">
    <source>
        <dbReference type="HAMAP-Rule" id="MF_01440"/>
    </source>
</evidence>
<organism evidence="5 6">
    <name type="scientific">Rhodovulum steppense</name>
    <dbReference type="NCBI Taxonomy" id="540251"/>
    <lineage>
        <taxon>Bacteria</taxon>
        <taxon>Pseudomonadati</taxon>
        <taxon>Pseudomonadota</taxon>
        <taxon>Alphaproteobacteria</taxon>
        <taxon>Rhodobacterales</taxon>
        <taxon>Paracoccaceae</taxon>
        <taxon>Rhodovulum</taxon>
    </lineage>
</organism>
<dbReference type="CDD" id="cd16352">
    <property type="entry name" value="CheD"/>
    <property type="match status" value="1"/>
</dbReference>
<comment type="similarity">
    <text evidence="3">Belongs to the CheD family.</text>
</comment>
<keyword evidence="6" id="KW-1185">Reference proteome</keyword>
<reference evidence="5 6" key="1">
    <citation type="submission" date="2019-03" db="EMBL/GenBank/DDBJ databases">
        <title>Genomic Encyclopedia of Type Strains, Phase IV (KMG-IV): sequencing the most valuable type-strain genomes for metagenomic binning, comparative biology and taxonomic classification.</title>
        <authorList>
            <person name="Goeker M."/>
        </authorList>
    </citation>
    <scope>NUCLEOTIDE SEQUENCE [LARGE SCALE GENOMIC DNA]</scope>
    <source>
        <strain evidence="5 6">DSM 21153</strain>
    </source>
</reference>
<dbReference type="Proteomes" id="UP000295277">
    <property type="component" value="Unassembled WGS sequence"/>
</dbReference>
<dbReference type="PANTHER" id="PTHR35147">
    <property type="entry name" value="CHEMORECEPTOR GLUTAMINE DEAMIDASE CHED-RELATED"/>
    <property type="match status" value="1"/>
</dbReference>
<dbReference type="EC" id="3.5.1.44" evidence="3"/>
<proteinExistence type="inferred from homology"/>
<dbReference type="Gene3D" id="3.30.1330.200">
    <property type="match status" value="1"/>
</dbReference>
<dbReference type="Pfam" id="PF03975">
    <property type="entry name" value="CheD"/>
    <property type="match status" value="1"/>
</dbReference>
<dbReference type="InterPro" id="IPR005659">
    <property type="entry name" value="Chemorcpt_Glu_NH3ase_CheD"/>
</dbReference>
<feature type="region of interest" description="Disordered" evidence="4">
    <location>
        <begin position="165"/>
        <end position="188"/>
    </location>
</feature>
<evidence type="ECO:0000313" key="6">
    <source>
        <dbReference type="Proteomes" id="UP000295277"/>
    </source>
</evidence>
<evidence type="ECO:0000256" key="1">
    <source>
        <dbReference type="ARBA" id="ARBA00022500"/>
    </source>
</evidence>
<dbReference type="InterPro" id="IPR038592">
    <property type="entry name" value="CheD-like_sf"/>
</dbReference>
<keyword evidence="2 3" id="KW-0378">Hydrolase</keyword>
<dbReference type="EMBL" id="SLVM01000043">
    <property type="protein sequence ID" value="TCM75081.1"/>
    <property type="molecule type" value="Genomic_DNA"/>
</dbReference>
<dbReference type="SUPFAM" id="SSF64438">
    <property type="entry name" value="CNF1/YfiH-like putative cysteine hydrolases"/>
    <property type="match status" value="1"/>
</dbReference>
<dbReference type="AlphaFoldDB" id="A0A4R1YG32"/>
<comment type="function">
    <text evidence="3">Probably deamidates glutamine residues to glutamate on methyl-accepting chemotaxis receptors (MCPs), playing an important role in chemotaxis.</text>
</comment>
<comment type="catalytic activity">
    <reaction evidence="3">
        <text>L-glutaminyl-[protein] + H2O = L-glutamyl-[protein] + NH4(+)</text>
        <dbReference type="Rhea" id="RHEA:16441"/>
        <dbReference type="Rhea" id="RHEA-COMP:10207"/>
        <dbReference type="Rhea" id="RHEA-COMP:10208"/>
        <dbReference type="ChEBI" id="CHEBI:15377"/>
        <dbReference type="ChEBI" id="CHEBI:28938"/>
        <dbReference type="ChEBI" id="CHEBI:29973"/>
        <dbReference type="ChEBI" id="CHEBI:30011"/>
        <dbReference type="EC" id="3.5.1.44"/>
    </reaction>
</comment>
<dbReference type="PANTHER" id="PTHR35147:SF3">
    <property type="entry name" value="CHEMORECEPTOR GLUTAMINE DEAMIDASE CHED 1-RELATED"/>
    <property type="match status" value="1"/>
</dbReference>
<name>A0A4R1YG32_9RHOB</name>
<gene>
    <name evidence="3" type="primary">cheD</name>
    <name evidence="5" type="ORF">EV216_14313</name>
</gene>
<dbReference type="RefSeq" id="WP_132697086.1">
    <property type="nucleotide sequence ID" value="NZ_SLVM01000043.1"/>
</dbReference>
<protein>
    <recommendedName>
        <fullName evidence="3">Probable chemoreceptor glutamine deamidase CheD</fullName>
        <ecNumber evidence="3">3.5.1.44</ecNumber>
    </recommendedName>
</protein>
<evidence type="ECO:0000313" key="5">
    <source>
        <dbReference type="EMBL" id="TCM75081.1"/>
    </source>
</evidence>
<evidence type="ECO:0000256" key="4">
    <source>
        <dbReference type="SAM" id="MobiDB-lite"/>
    </source>
</evidence>
<dbReference type="GO" id="GO:0006935">
    <property type="term" value="P:chemotaxis"/>
    <property type="evidence" value="ECO:0007669"/>
    <property type="project" value="UniProtKB-UniRule"/>
</dbReference>
<dbReference type="HAMAP" id="MF_01440">
    <property type="entry name" value="CheD"/>
    <property type="match status" value="1"/>
</dbReference>
<accession>A0A4R1YG32</accession>
<dbReference type="GO" id="GO:0050568">
    <property type="term" value="F:protein-glutamine glutaminase activity"/>
    <property type="evidence" value="ECO:0007669"/>
    <property type="project" value="UniProtKB-UniRule"/>
</dbReference>
<evidence type="ECO:0000256" key="2">
    <source>
        <dbReference type="ARBA" id="ARBA00022801"/>
    </source>
</evidence>
<dbReference type="InterPro" id="IPR011324">
    <property type="entry name" value="Cytotoxic_necrot_fac-like_cat"/>
</dbReference>
<keyword evidence="1 3" id="KW-0145">Chemotaxis</keyword>
<dbReference type="OrthoDB" id="9807202at2"/>
<sequence length="188" mass="20686">MSAFFPIPRPDPADWLNHRIQPVIQGEYRVSREPDVVLSTVLGSCVSACIYDPVARVGGMNHFLLPGDDGLNKSELKYGAMAMELLINDLLKGGALRSQLKVKLFGGARVSSSFTDIGEKNVIFARSYLRREGFELVSESLGGQQARRLHFRPTTGAARLVMLPPTEAPPERRPSRPAPKQDPGITLF</sequence>
<comment type="caution">
    <text evidence="5">The sequence shown here is derived from an EMBL/GenBank/DDBJ whole genome shotgun (WGS) entry which is preliminary data.</text>
</comment>